<dbReference type="PANTHER" id="PTHR14659:SF1">
    <property type="entry name" value="ALPHA- AND GAMMA-ADAPTIN-BINDING PROTEIN P34"/>
    <property type="match status" value="1"/>
</dbReference>
<dbReference type="OMA" id="VTAFWKA"/>
<reference evidence="3" key="1">
    <citation type="journal article" date="2010" name="Nature">
        <title>The Amphimedon queenslandica genome and the evolution of animal complexity.</title>
        <authorList>
            <person name="Srivastava M."/>
            <person name="Simakov O."/>
            <person name="Chapman J."/>
            <person name="Fahey B."/>
            <person name="Gauthier M.E."/>
            <person name="Mitros T."/>
            <person name="Richards G.S."/>
            <person name="Conaco C."/>
            <person name="Dacre M."/>
            <person name="Hellsten U."/>
            <person name="Larroux C."/>
            <person name="Putnam N.H."/>
            <person name="Stanke M."/>
            <person name="Adamska M."/>
            <person name="Darling A."/>
            <person name="Degnan S.M."/>
            <person name="Oakley T.H."/>
            <person name="Plachetzki D.C."/>
            <person name="Zhai Y."/>
            <person name="Adamski M."/>
            <person name="Calcino A."/>
            <person name="Cummins S.F."/>
            <person name="Goodstein D.M."/>
            <person name="Harris C."/>
            <person name="Jackson D.J."/>
            <person name="Leys S.P."/>
            <person name="Shu S."/>
            <person name="Woodcroft B.J."/>
            <person name="Vervoort M."/>
            <person name="Kosik K.S."/>
            <person name="Manning G."/>
            <person name="Degnan B.M."/>
            <person name="Rokhsar D.S."/>
        </authorList>
    </citation>
    <scope>NUCLEOTIDE SEQUENCE [LARGE SCALE GENOMIC DNA]</scope>
</reference>
<name>A0A1X7UU31_AMPQE</name>
<reference evidence="2" key="2">
    <citation type="submission" date="2017-05" db="UniProtKB">
        <authorList>
            <consortium name="EnsemblMetazoa"/>
        </authorList>
    </citation>
    <scope>IDENTIFICATION</scope>
</reference>
<accession>A0A1X7UU31</accession>
<feature type="region of interest" description="Disordered" evidence="1">
    <location>
        <begin position="189"/>
        <end position="220"/>
    </location>
</feature>
<dbReference type="Proteomes" id="UP000007879">
    <property type="component" value="Unassembled WGS sequence"/>
</dbReference>
<dbReference type="InParanoid" id="A0A1X7UU31"/>
<protein>
    <recommendedName>
        <fullName evidence="4">Alpha-and gamma-adaptin-binding protein p34</fullName>
    </recommendedName>
</protein>
<gene>
    <name evidence="2" type="primary">100638215</name>
</gene>
<dbReference type="PANTHER" id="PTHR14659">
    <property type="entry name" value="ALPHA- AND GAMMA-ADAPTIN-BINDING PROTEIN P34"/>
    <property type="match status" value="1"/>
</dbReference>
<dbReference type="Gene3D" id="3.40.50.11960">
    <property type="match status" value="1"/>
</dbReference>
<evidence type="ECO:0000256" key="1">
    <source>
        <dbReference type="SAM" id="MobiDB-lite"/>
    </source>
</evidence>
<organism evidence="2">
    <name type="scientific">Amphimedon queenslandica</name>
    <name type="common">Sponge</name>
    <dbReference type="NCBI Taxonomy" id="400682"/>
    <lineage>
        <taxon>Eukaryota</taxon>
        <taxon>Metazoa</taxon>
        <taxon>Porifera</taxon>
        <taxon>Demospongiae</taxon>
        <taxon>Heteroscleromorpha</taxon>
        <taxon>Haplosclerida</taxon>
        <taxon>Niphatidae</taxon>
        <taxon>Amphimedon</taxon>
    </lineage>
</organism>
<evidence type="ECO:0000313" key="2">
    <source>
        <dbReference type="EnsemblMetazoa" id="Aqu2.1.31176_001"/>
    </source>
</evidence>
<dbReference type="KEGG" id="aqu:100638215"/>
<sequence length="289" mass="32529">MAAQPEERESSQNILRLINCCKETENCLKLIKELTGEALTLNSKGLPTKTVEWHIDNKYYSATINIHLTLEPSEETDTPFEAVVILCELEELDHLERVKDLWSNLDQKDSNSFPPEVSLLVGVTNDSSDENETIKKTLHWCTDNGIELVKWRHIDKAVESDDEEDDNEGISRISEALQAHMWPQITLKGSSNKAAAVSDHKEAPTTNSNEPEPPLPEGVVIPDFLSSMNAAEPDPGGESFEELFERFASMRAHAESLPYEERKAYAEKVVMSFWKSIGGDEEEIDLKDD</sequence>
<proteinExistence type="predicted"/>
<evidence type="ECO:0000313" key="3">
    <source>
        <dbReference type="Proteomes" id="UP000007879"/>
    </source>
</evidence>
<dbReference type="InterPro" id="IPR019341">
    <property type="entry name" value="Alpha/Gamma-adaptin-bd_p34"/>
</dbReference>
<dbReference type="AlphaFoldDB" id="A0A1X7UU31"/>
<dbReference type="EnsemblMetazoa" id="XM_003386774.3">
    <property type="protein sequence ID" value="XP_003386822.1"/>
    <property type="gene ID" value="LOC100638215"/>
</dbReference>
<dbReference type="STRING" id="400682.A0A1X7UU31"/>
<dbReference type="EnsemblMetazoa" id="Aqu2.1.31176_001">
    <property type="protein sequence ID" value="Aqu2.1.31176_001"/>
    <property type="gene ID" value="Aqu2.1.31176"/>
</dbReference>
<dbReference type="OrthoDB" id="1741717at2759"/>
<evidence type="ECO:0008006" key="4">
    <source>
        <dbReference type="Google" id="ProtNLM"/>
    </source>
</evidence>
<dbReference type="eggNOG" id="KOG4273">
    <property type="taxonomic scope" value="Eukaryota"/>
</dbReference>
<keyword evidence="3" id="KW-1185">Reference proteome</keyword>
<dbReference type="Pfam" id="PF10199">
    <property type="entry name" value="Adaptin_binding"/>
    <property type="match status" value="1"/>
</dbReference>